<organism evidence="4 5">
    <name type="scientific">Mobilitalea sibirica</name>
    <dbReference type="NCBI Taxonomy" id="1462919"/>
    <lineage>
        <taxon>Bacteria</taxon>
        <taxon>Bacillati</taxon>
        <taxon>Bacillota</taxon>
        <taxon>Clostridia</taxon>
        <taxon>Lachnospirales</taxon>
        <taxon>Lachnospiraceae</taxon>
        <taxon>Mobilitalea</taxon>
    </lineage>
</organism>
<dbReference type="InterPro" id="IPR007329">
    <property type="entry name" value="FMN-bd"/>
</dbReference>
<evidence type="ECO:0000313" key="4">
    <source>
        <dbReference type="EMBL" id="MBH1941847.1"/>
    </source>
</evidence>
<keyword evidence="2" id="KW-0732">Signal</keyword>
<name>A0A8J7KXJ1_9FIRM</name>
<dbReference type="Pfam" id="PF04205">
    <property type="entry name" value="FMN_bind"/>
    <property type="match status" value="1"/>
</dbReference>
<dbReference type="PROSITE" id="PS51257">
    <property type="entry name" value="PROKAR_LIPOPROTEIN"/>
    <property type="match status" value="1"/>
</dbReference>
<protein>
    <submittedName>
        <fullName evidence="4">FMN-binding protein</fullName>
    </submittedName>
</protein>
<feature type="signal peptide" evidence="2">
    <location>
        <begin position="1"/>
        <end position="23"/>
    </location>
</feature>
<evidence type="ECO:0000259" key="3">
    <source>
        <dbReference type="SMART" id="SM00900"/>
    </source>
</evidence>
<feature type="chain" id="PRO_5035161340" evidence="2">
    <location>
        <begin position="24"/>
        <end position="196"/>
    </location>
</feature>
<evidence type="ECO:0000256" key="1">
    <source>
        <dbReference type="SAM" id="MobiDB-lite"/>
    </source>
</evidence>
<feature type="region of interest" description="Disordered" evidence="1">
    <location>
        <begin position="23"/>
        <end position="80"/>
    </location>
</feature>
<dbReference type="GO" id="GO:0016020">
    <property type="term" value="C:membrane"/>
    <property type="evidence" value="ECO:0007669"/>
    <property type="project" value="InterPro"/>
</dbReference>
<feature type="compositionally biased region" description="Low complexity" evidence="1">
    <location>
        <begin position="31"/>
        <end position="42"/>
    </location>
</feature>
<gene>
    <name evidence="4" type="ORF">I5677_13170</name>
</gene>
<dbReference type="GO" id="GO:0010181">
    <property type="term" value="F:FMN binding"/>
    <property type="evidence" value="ECO:0007669"/>
    <property type="project" value="InterPro"/>
</dbReference>
<dbReference type="Gene3D" id="3.90.1010.20">
    <property type="match status" value="1"/>
</dbReference>
<feature type="domain" description="FMN-binding" evidence="3">
    <location>
        <begin position="98"/>
        <end position="194"/>
    </location>
</feature>
<dbReference type="SMART" id="SM00900">
    <property type="entry name" value="FMN_bind"/>
    <property type="match status" value="1"/>
</dbReference>
<keyword evidence="5" id="KW-1185">Reference proteome</keyword>
<sequence length="196" mass="22414">MKKLLVFLLSCSLLVLMTGCTKEEEQEKDNTTVTDNSTTENTQNNPKEDEVEAENNVMEEASDDDSKVVENTSENDGDINIAYKDGTYEYETVADAEGFKTKGTVTIENGKIAKVDWTIFDTYRDDRPFDETYEEVYEGNDLYMQQSRDDWNGSRGYAEKLIETQDLEEVDAVSGATWTNRKFKTVMSYILFEAKE</sequence>
<dbReference type="EMBL" id="JAEAGR010000014">
    <property type="protein sequence ID" value="MBH1941847.1"/>
    <property type="molecule type" value="Genomic_DNA"/>
</dbReference>
<evidence type="ECO:0000313" key="5">
    <source>
        <dbReference type="Proteomes" id="UP000623269"/>
    </source>
</evidence>
<dbReference type="RefSeq" id="WP_197662089.1">
    <property type="nucleotide sequence ID" value="NZ_JAEAGR010000014.1"/>
</dbReference>
<reference evidence="4" key="1">
    <citation type="submission" date="2020-12" db="EMBL/GenBank/DDBJ databases">
        <title>M. sibirica DSM 26468T genome.</title>
        <authorList>
            <person name="Thieme N."/>
            <person name="Rettenmaier R."/>
            <person name="Zverlov V."/>
            <person name="Liebl W."/>
        </authorList>
    </citation>
    <scope>NUCLEOTIDE SEQUENCE</scope>
    <source>
        <strain evidence="4">DSM 26468</strain>
    </source>
</reference>
<proteinExistence type="predicted"/>
<dbReference type="Proteomes" id="UP000623269">
    <property type="component" value="Unassembled WGS sequence"/>
</dbReference>
<evidence type="ECO:0000256" key="2">
    <source>
        <dbReference type="SAM" id="SignalP"/>
    </source>
</evidence>
<accession>A0A8J7KXJ1</accession>
<comment type="caution">
    <text evidence="4">The sequence shown here is derived from an EMBL/GenBank/DDBJ whole genome shotgun (WGS) entry which is preliminary data.</text>
</comment>
<dbReference type="AlphaFoldDB" id="A0A8J7KXJ1"/>